<dbReference type="eggNOG" id="KOG0943">
    <property type="taxonomic scope" value="Eukaryota"/>
</dbReference>
<reference evidence="13" key="3">
    <citation type="submission" date="2015-06" db="UniProtKB">
        <authorList>
            <consortium name="EnsemblMetazoa"/>
        </authorList>
    </citation>
    <scope>IDENTIFICATION</scope>
</reference>
<evidence type="ECO:0008006" key="15">
    <source>
        <dbReference type="Google" id="ProtNLM"/>
    </source>
</evidence>
<dbReference type="InterPro" id="IPR002004">
    <property type="entry name" value="PABP_HYD_C"/>
</dbReference>
<feature type="region of interest" description="Disordered" evidence="8">
    <location>
        <begin position="1643"/>
        <end position="1683"/>
    </location>
</feature>
<dbReference type="InterPro" id="IPR000569">
    <property type="entry name" value="HECT_dom"/>
</dbReference>
<dbReference type="InterPro" id="IPR003126">
    <property type="entry name" value="Znf_UBR"/>
</dbReference>
<dbReference type="FunCoup" id="T1G0H1">
    <property type="interactions" value="2026"/>
</dbReference>
<evidence type="ECO:0000256" key="6">
    <source>
        <dbReference type="PROSITE-ProRule" id="PRU00508"/>
    </source>
</evidence>
<keyword evidence="2" id="KW-0863">Zinc-finger</keyword>
<dbReference type="SUPFAM" id="SSF56204">
    <property type="entry name" value="Hect, E3 ligase catalytic domain"/>
    <property type="match status" value="1"/>
</dbReference>
<feature type="compositionally biased region" description="Polar residues" evidence="8">
    <location>
        <begin position="1536"/>
        <end position="1556"/>
    </location>
</feature>
<dbReference type="PANTHER" id="PTHR46276:SF1">
    <property type="entry name" value="E3 UBIQUITIN-PROTEIN LIGASE UBR5"/>
    <property type="match status" value="1"/>
</dbReference>
<dbReference type="FunFam" id="3.30.2410.10:FF:000008">
    <property type="entry name" value="Putative E3 ubiquitin-protein ligase UBR5"/>
    <property type="match status" value="1"/>
</dbReference>
<evidence type="ECO:0000256" key="5">
    <source>
        <dbReference type="PROSITE-ProRule" id="PRU00104"/>
    </source>
</evidence>
<name>T1G0H1_HELRO</name>
<sequence>MSCVHFVVQSLPGSEEQFNDRLRDLSDKINKQGLQGPPITQNISISQVVVSSTHIAFLLQDGSICRVGYSVSSDRLNLNKVENKQSMKESNSFKNERSSRGIRIAESPLILIRGEDVGSMAEQSVGFASSTGNVSTRNNSSVATTARMSTSGRPRGRIVRAVGRGRGSGVIVGSRPLLPASVVPEDLVNQCQVVLQGKSRSLIVRELQKTNLDVNLAVNNLLSRDDEGDDDGDNCDSYMSGTLKNDLMSLLDAGLHSDHPSVIIDSESMFSEDMFGYSTMRARNSSRSRSDRDDRDAIFRLRERTRWLDSVREDNLIKMDRTDGLILPSENKKLFLNPINIGDELVYWRDKAGISFTQIDSMYSDLIAVNIQGQLCQWRWSDCDPYVHSENLSCLHSKSASLGLLGEKILLLSACDVRASVFTESGKVICTWVDESLGAISTKLDQPAFVCSEFQLDRVVSLHSCWLYTCARLESGALYWWGVMPYGQRKRNIEKLRSKNKKASKQHSTVETRGSGGVDIVIGSQVCLSSSPIYNIGALAFTVSNGVPKVGHLMKAAWDMEEMCRFKIKPASAPTQSQRFLLFFLSSTVDTAARNSSDTFKPDMPPPPSPASSTCSDHSGPSIVSPISLNRKRKQISTWTNEMDRKDEEDWHLKDVVFIEDVKIIPTGKVLKIDGNYVLVRFPSLSQSASKDQSMTGDAPGLLGKDDSVNMLMDTRILRKDELMIVKGTGAPKTPDYFQKIPKRINIGDNSKLLSITVDSQGLHILASAPTRIMYLYYNMNTCKMEQTCTFTVDPLSFMASSENDPTIYNCDEPNTPLLLRDGNGALYPMLKNCLNGIKDPLWYDMSPLRSLHMSSHFVHNYSTNLKTKIAIIALVNEAQMLMPAILKTDVEKVKNILQNIENKENAQDREKYIDMLLSERCDGNRNIIHACVAMCAPQSNKDNESGIDLWGRPPSSFICRINRNFFIFIMLSMHHARDAFERHHLASSSRGLRAMVNCSSSSLSSSSLTLPRSSSAAMEQRDGDDMLIPQFSWQSSDHNHHQDLLGNSSVMNMPRVTSSSTNFNLPSYLGQSHQPVRNEEKDRKFNALVILKVLCESPLLQVHLLDLLKAKNSEGLTAFMQCICNRAYTAGLYLLETCRRIAMKEGEVNREVLMSMLFPPQSNLDNSPIHILCCNDMCSFTWTGDEHINQDIFECRTCGLVGSLCCCTECARVCHKGHDCKLKKTSPTAYCDCWEKCKCRSLIAGNQSARLELLNQLLVDTDLVKLPNTRGENILMFLLQTVGRQLVEQRQYRPSRVRSSNHHARKSAASDMDTQMPEHNLEPPKFSRRALERLLDDWAAVKSMLLTGHKEKKNSCSSDVLYEDQMYLESQSGVNQVDKFVHCLIVKCTVEVSLKSFLMLDSLLATLIREITNDRIEGRKEEAKLVACKFIRSVVRIFVVLSSEMAPISNKKRQGMGSSPPTAKCKRVFQSLINISIEELCEVAEALISPVRMGVARPTAPFSLVASSNDAIQGSEELFSIETQPIRPTVDGQMPMSSADATETRSANRLSSSERVAQERDHAEEEMADGGPEMEVLEGDDNIDDHDDHHSEHSEHDVNHGDQEDGYDMELDMMNASDSDSEESTRSHADNASVQRSAITAATAGSDAGVGSLPYFSDDDEDSGDSSSQDDDSKAGDSADNDADVAGLLDEQIDRRNNNQGSHILQPPQTMQWALRPRDVPPSTTRASLSTAVATTTSGTSGIVYIDPSVLRRTSVNPAITMTVATNQDSTLSMSTTASQLARSFSIVIRQVSDLLMTLHDNQNVTPSLPLNLNITHQDVVDLHVYLECRLKSTWDWLVGIMDATEAQLRFGSVLTGSSSFMHPYKSAYSQRGGLAASSLNHPSQASISMNRTAMPTKPPTTSATNSFVDGNSARRDYLTYALSLMRAHSREHYNTLPSTDITSLKHVAYVLDALIYYMRSGNDMDNSIKDSMSVQSWLETDDNPDETAFDDYNTRSFLLESESMDNVSDVDDNKTGRKHPFFQRSDSTIFLGCTPPDSFNSPLSESLPLAEQPHLLHPYARKEDLFGMPRQMVNMSTFASDASNCCHHNHQWSFFNQMPTHLALSCRCFNSHSHSSSNVSSFNHSSANATSSSSNILKNSSASNASGQSLKSHTVTSANLTDARHLRNYCTFDRSANLMGCVVSAETLLGRWRLCLDLFGRVFCEDVGSEPGSIISEFGGFTVKEVRFKRDMERFRNSQQRDLSIEVERDRNNLLVQTFKQLNTHFNRRHQNAGPPLAVHRVKVTFRDEPGEGSGVARSFYTAFCHAVLSSDDLPCLDTIFQLCCVDLLQRLKSREKERRRLQQHQQNNQLNIGSQLNNSNDISQSTSDNSDQAGGNDSLSSQKKQLGEKLYPRIYALQPNLASKITGMLMDMGSSYLLNLLASDEQLKQRVSEIMEVIANQSRESAANDSLDGDIFNLTNSYKFCNKKNAASQIKKISVGDEESEVEDNRPLFWQPGKKGYYSPRPGRNTAERLNAYRNVGRIIGLCMLQNEICPLYLNRHVLKFLLGRKISWHDLAFFDPIMYESLRQLILDSESKDGSNMLINMDLTFSVECSADDGGDSYNLVPNGNDIEVNASNIHDYVRKYAHFRMVKMVSRALENMKRGVFDVIPRGSFDGLTSEDLRLLLNGIGDINTQSLINYTSFNDETGDRSEKVQRFKKWFWSTVEKMNPVERQDLVYFWMSSPALPASEEGFQPMPSVTVRPADDNHLPTANTCISRLYIPLYSSKVILKTKLLLAIKTKSFGFV</sequence>
<dbReference type="GO" id="GO:0000209">
    <property type="term" value="P:protein polyubiquitination"/>
    <property type="evidence" value="ECO:0000318"/>
    <property type="project" value="GO_Central"/>
</dbReference>
<feature type="compositionally biased region" description="Acidic residues" evidence="8">
    <location>
        <begin position="1576"/>
        <end position="1586"/>
    </location>
</feature>
<feature type="compositionally biased region" description="Low complexity" evidence="8">
    <location>
        <begin position="1724"/>
        <end position="1734"/>
    </location>
</feature>
<dbReference type="RefSeq" id="XP_009031218.1">
    <property type="nucleotide sequence ID" value="XM_009032970.1"/>
</dbReference>
<dbReference type="Gene3D" id="3.90.1750.10">
    <property type="entry name" value="Hect, E3 ligase catalytic domains"/>
    <property type="match status" value="2"/>
</dbReference>
<keyword evidence="7" id="KW-0175">Coiled coil</keyword>
<evidence type="ECO:0000313" key="13">
    <source>
        <dbReference type="EnsemblMetazoa" id="HelroP71154"/>
    </source>
</evidence>
<keyword evidence="4" id="KW-0862">Zinc</keyword>
<evidence type="ECO:0000256" key="1">
    <source>
        <dbReference type="ARBA" id="ARBA00022723"/>
    </source>
</evidence>
<evidence type="ECO:0000256" key="2">
    <source>
        <dbReference type="ARBA" id="ARBA00022771"/>
    </source>
</evidence>
<evidence type="ECO:0000256" key="3">
    <source>
        <dbReference type="ARBA" id="ARBA00022786"/>
    </source>
</evidence>
<dbReference type="GeneID" id="20214569"/>
<feature type="zinc finger region" description="UBR-type" evidence="6">
    <location>
        <begin position="1177"/>
        <end position="1245"/>
    </location>
</feature>
<dbReference type="PANTHER" id="PTHR46276">
    <property type="entry name" value="E3 UBIQUITIN-PROTEIN LIGASE UBR5"/>
    <property type="match status" value="1"/>
</dbReference>
<evidence type="ECO:0000256" key="4">
    <source>
        <dbReference type="ARBA" id="ARBA00022833"/>
    </source>
</evidence>
<feature type="region of interest" description="Disordered" evidence="8">
    <location>
        <begin position="1294"/>
        <end position="1323"/>
    </location>
</feature>
<evidence type="ECO:0000313" key="12">
    <source>
        <dbReference type="EMBL" id="ESN90470.1"/>
    </source>
</evidence>
<feature type="compositionally biased region" description="Basic residues" evidence="8">
    <location>
        <begin position="1294"/>
        <end position="1307"/>
    </location>
</feature>
<feature type="compositionally biased region" description="Polar residues" evidence="8">
    <location>
        <begin position="129"/>
        <end position="151"/>
    </location>
</feature>
<dbReference type="CDD" id="cd14423">
    <property type="entry name" value="CUE_UBR5"/>
    <property type="match status" value="1"/>
</dbReference>
<reference evidence="12 14" key="2">
    <citation type="journal article" date="2013" name="Nature">
        <title>Insights into bilaterian evolution from three spiralian genomes.</title>
        <authorList>
            <person name="Simakov O."/>
            <person name="Marletaz F."/>
            <person name="Cho S.J."/>
            <person name="Edsinger-Gonzales E."/>
            <person name="Havlak P."/>
            <person name="Hellsten U."/>
            <person name="Kuo D.H."/>
            <person name="Larsson T."/>
            <person name="Lv J."/>
            <person name="Arendt D."/>
            <person name="Savage R."/>
            <person name="Osoegawa K."/>
            <person name="de Jong P."/>
            <person name="Grimwood J."/>
            <person name="Chapman J.A."/>
            <person name="Shapiro H."/>
            <person name="Aerts A."/>
            <person name="Otillar R.P."/>
            <person name="Terry A.Y."/>
            <person name="Boore J.L."/>
            <person name="Grigoriev I.V."/>
            <person name="Lindberg D.R."/>
            <person name="Seaver E.C."/>
            <person name="Weisblat D.A."/>
            <person name="Putnam N.H."/>
            <person name="Rokhsar D.S."/>
        </authorList>
    </citation>
    <scope>NUCLEOTIDE SEQUENCE</scope>
</reference>
<keyword evidence="3 5" id="KW-0833">Ubl conjugation pathway</keyword>
<dbReference type="GO" id="GO:0003723">
    <property type="term" value="F:RNA binding"/>
    <property type="evidence" value="ECO:0007669"/>
    <property type="project" value="InterPro"/>
</dbReference>
<dbReference type="SMART" id="SM00119">
    <property type="entry name" value="HECTc"/>
    <property type="match status" value="1"/>
</dbReference>
<dbReference type="PROSITE" id="PS51157">
    <property type="entry name" value="ZF_UBR"/>
    <property type="match status" value="1"/>
</dbReference>
<dbReference type="EMBL" id="AMQM01002263">
    <property type="status" value="NOT_ANNOTATED_CDS"/>
    <property type="molecule type" value="Genomic_DNA"/>
</dbReference>
<dbReference type="OrthoDB" id="298098at2759"/>
<dbReference type="STRING" id="6412.T1G0H1"/>
<dbReference type="PROSITE" id="PS51309">
    <property type="entry name" value="PABC"/>
    <property type="match status" value="1"/>
</dbReference>
<keyword evidence="14" id="KW-1185">Reference proteome</keyword>
<protein>
    <recommendedName>
        <fullName evidence="15">UBR-type domain-containing protein</fullName>
    </recommendedName>
</protein>
<dbReference type="Gene3D" id="1.10.1900.10">
    <property type="entry name" value="c-terminal domain of poly(a) binding protein"/>
    <property type="match status" value="1"/>
</dbReference>
<dbReference type="EMBL" id="KB097753">
    <property type="protein sequence ID" value="ESN90470.1"/>
    <property type="molecule type" value="Genomic_DNA"/>
</dbReference>
<dbReference type="CDD" id="cd19675">
    <property type="entry name" value="UBR-box_UBR5"/>
    <property type="match status" value="1"/>
</dbReference>
<feature type="domain" description="PABC" evidence="11">
    <location>
        <begin position="2369"/>
        <end position="2446"/>
    </location>
</feature>
<evidence type="ECO:0000256" key="8">
    <source>
        <dbReference type="SAM" id="MobiDB-lite"/>
    </source>
</evidence>
<dbReference type="Pfam" id="PF00658">
    <property type="entry name" value="MLLE"/>
    <property type="match status" value="1"/>
</dbReference>
<feature type="region of interest" description="Disordered" evidence="8">
    <location>
        <begin position="129"/>
        <end position="152"/>
    </location>
</feature>
<feature type="compositionally biased region" description="Basic and acidic residues" evidence="8">
    <location>
        <begin position="1587"/>
        <end position="1604"/>
    </location>
</feature>
<dbReference type="GO" id="GO:0043130">
    <property type="term" value="F:ubiquitin binding"/>
    <property type="evidence" value="ECO:0007669"/>
    <property type="project" value="InterPro"/>
</dbReference>
<evidence type="ECO:0000313" key="14">
    <source>
        <dbReference type="Proteomes" id="UP000015101"/>
    </source>
</evidence>
<dbReference type="Pfam" id="PF00632">
    <property type="entry name" value="HECT"/>
    <property type="match status" value="1"/>
</dbReference>
<dbReference type="Pfam" id="PF11547">
    <property type="entry name" value="E3_UbLigase_EDD"/>
    <property type="match status" value="1"/>
</dbReference>
<dbReference type="HOGENOM" id="CLU_000257_0_0_1"/>
<feature type="compositionally biased region" description="Polar residues" evidence="8">
    <location>
        <begin position="1699"/>
        <end position="1713"/>
    </location>
</feature>
<feature type="domain" description="UBR-type" evidence="10">
    <location>
        <begin position="1177"/>
        <end position="1245"/>
    </location>
</feature>
<dbReference type="SMART" id="SM00396">
    <property type="entry name" value="ZnF_UBR1"/>
    <property type="match status" value="1"/>
</dbReference>
<dbReference type="KEGG" id="hro:HELRODRAFT_71154"/>
<feature type="active site" description="Glycyl thioester intermediate" evidence="5">
    <location>
        <position position="2759"/>
    </location>
</feature>
<dbReference type="SUPFAM" id="SSF50985">
    <property type="entry name" value="RCC1/BLIP-II"/>
    <property type="match status" value="1"/>
</dbReference>
<dbReference type="PROSITE" id="PS50237">
    <property type="entry name" value="HECT"/>
    <property type="match status" value="1"/>
</dbReference>
<dbReference type="GO" id="GO:0005737">
    <property type="term" value="C:cytoplasm"/>
    <property type="evidence" value="ECO:0000318"/>
    <property type="project" value="GO_Central"/>
</dbReference>
<feature type="compositionally biased region" description="Polar residues" evidence="8">
    <location>
        <begin position="2355"/>
        <end position="2385"/>
    </location>
</feature>
<dbReference type="InterPro" id="IPR047503">
    <property type="entry name" value="UBR-box_UBR5"/>
</dbReference>
<dbReference type="InterPro" id="IPR009091">
    <property type="entry name" value="RCC1/BLIP-II"/>
</dbReference>
<dbReference type="InterPro" id="IPR035983">
    <property type="entry name" value="Hect_E3_ubiquitin_ligase"/>
</dbReference>
<dbReference type="Proteomes" id="UP000015101">
    <property type="component" value="Unassembled WGS sequence"/>
</dbReference>
<feature type="coiled-coil region" evidence="7">
    <location>
        <begin position="486"/>
        <end position="513"/>
    </location>
</feature>
<dbReference type="Gene3D" id="1.10.8.10">
    <property type="entry name" value="DNA helicase RuvA subunit, C-terminal domain"/>
    <property type="match status" value="1"/>
</dbReference>
<proteinExistence type="predicted"/>
<dbReference type="GO" id="GO:0034450">
    <property type="term" value="F:ubiquitin-ubiquitin ligase activity"/>
    <property type="evidence" value="ECO:0000318"/>
    <property type="project" value="GO_Central"/>
</dbReference>
<evidence type="ECO:0000259" key="9">
    <source>
        <dbReference type="PROSITE" id="PS50237"/>
    </source>
</evidence>
<evidence type="ECO:0000259" key="10">
    <source>
        <dbReference type="PROSITE" id="PS51157"/>
    </source>
</evidence>
<dbReference type="FunFam" id="1.10.1900.10:FF:000002">
    <property type="entry name" value="E3 ubiquitin-protein ligase UBR5 isoform X1"/>
    <property type="match status" value="1"/>
</dbReference>
<dbReference type="FunFam" id="1.10.8.10:FF:000009">
    <property type="entry name" value="Putative E3 ubiquitin-protein ligase UBR5"/>
    <property type="match status" value="1"/>
</dbReference>
<feature type="region of interest" description="Disordered" evidence="8">
    <location>
        <begin position="2341"/>
        <end position="2385"/>
    </location>
</feature>
<dbReference type="InParanoid" id="T1G0H1"/>
<feature type="domain" description="HECT" evidence="9">
    <location>
        <begin position="2504"/>
        <end position="2790"/>
    </location>
</feature>
<gene>
    <name evidence="13" type="primary">20214569</name>
    <name evidence="12" type="ORF">HELRODRAFT_71154</name>
</gene>
<feature type="compositionally biased region" description="Acidic residues" evidence="8">
    <location>
        <begin position="1658"/>
        <end position="1671"/>
    </location>
</feature>
<feature type="region of interest" description="Disordered" evidence="8">
    <location>
        <begin position="1520"/>
        <end position="1607"/>
    </location>
</feature>
<keyword evidence="1" id="KW-0479">Metal-binding</keyword>
<dbReference type="CTD" id="20214569"/>
<dbReference type="SMART" id="SM00517">
    <property type="entry name" value="PolyA"/>
    <property type="match status" value="1"/>
</dbReference>
<dbReference type="InterPro" id="IPR024725">
    <property type="entry name" value="UBR5_UBA"/>
</dbReference>
<accession>T1G0H1</accession>
<dbReference type="EnsemblMetazoa" id="HelroT71154">
    <property type="protein sequence ID" value="HelroP71154"/>
    <property type="gene ID" value="HelroG71154"/>
</dbReference>
<dbReference type="GO" id="GO:0008270">
    <property type="term" value="F:zinc ion binding"/>
    <property type="evidence" value="ECO:0007669"/>
    <property type="project" value="UniProtKB-KW"/>
</dbReference>
<evidence type="ECO:0000256" key="7">
    <source>
        <dbReference type="SAM" id="Coils"/>
    </source>
</evidence>
<evidence type="ECO:0000259" key="11">
    <source>
        <dbReference type="PROSITE" id="PS51309"/>
    </source>
</evidence>
<dbReference type="SUPFAM" id="SSF63570">
    <property type="entry name" value="PABC (PABP) domain"/>
    <property type="match status" value="1"/>
</dbReference>
<organism evidence="13 14">
    <name type="scientific">Helobdella robusta</name>
    <name type="common">Californian leech</name>
    <dbReference type="NCBI Taxonomy" id="6412"/>
    <lineage>
        <taxon>Eukaryota</taxon>
        <taxon>Metazoa</taxon>
        <taxon>Spiralia</taxon>
        <taxon>Lophotrochozoa</taxon>
        <taxon>Annelida</taxon>
        <taxon>Clitellata</taxon>
        <taxon>Hirudinea</taxon>
        <taxon>Rhynchobdellida</taxon>
        <taxon>Glossiphoniidae</taxon>
        <taxon>Helobdella</taxon>
    </lineage>
</organism>
<dbReference type="GO" id="GO:0090263">
    <property type="term" value="P:positive regulation of canonical Wnt signaling pathway"/>
    <property type="evidence" value="ECO:0000318"/>
    <property type="project" value="GO_Central"/>
</dbReference>
<feature type="compositionally biased region" description="Basic and acidic residues" evidence="8">
    <location>
        <begin position="1557"/>
        <end position="1566"/>
    </location>
</feature>
<feature type="region of interest" description="Disordered" evidence="8">
    <location>
        <begin position="1699"/>
        <end position="1734"/>
    </location>
</feature>
<dbReference type="GO" id="GO:0005634">
    <property type="term" value="C:nucleus"/>
    <property type="evidence" value="ECO:0000318"/>
    <property type="project" value="GO_Central"/>
</dbReference>
<reference evidence="14" key="1">
    <citation type="submission" date="2012-12" db="EMBL/GenBank/DDBJ databases">
        <authorList>
            <person name="Hellsten U."/>
            <person name="Grimwood J."/>
            <person name="Chapman J.A."/>
            <person name="Shapiro H."/>
            <person name="Aerts A."/>
            <person name="Otillar R.P."/>
            <person name="Terry A.Y."/>
            <person name="Boore J.L."/>
            <person name="Simakov O."/>
            <person name="Marletaz F."/>
            <person name="Cho S.-J."/>
            <person name="Edsinger-Gonzales E."/>
            <person name="Havlak P."/>
            <person name="Kuo D.-H."/>
            <person name="Larsson T."/>
            <person name="Lv J."/>
            <person name="Arendt D."/>
            <person name="Savage R."/>
            <person name="Osoegawa K."/>
            <person name="de Jong P."/>
            <person name="Lindberg D.R."/>
            <person name="Seaver E.C."/>
            <person name="Weisblat D.A."/>
            <person name="Putnam N.H."/>
            <person name="Grigoriev I.V."/>
            <person name="Rokhsar D.S."/>
        </authorList>
    </citation>
    <scope>NUCLEOTIDE SEQUENCE</scope>
</reference>
<dbReference type="Gene3D" id="3.30.2160.10">
    <property type="entry name" value="Hect, E3 ligase catalytic domain"/>
    <property type="match status" value="1"/>
</dbReference>
<dbReference type="InterPro" id="IPR036053">
    <property type="entry name" value="PABP-dom"/>
</dbReference>
<dbReference type="Gene3D" id="3.30.2410.10">
    <property type="entry name" value="Hect, E3 ligase catalytic domain"/>
    <property type="match status" value="1"/>
</dbReference>
<feature type="region of interest" description="Disordered" evidence="8">
    <location>
        <begin position="595"/>
        <end position="627"/>
    </location>
</feature>
<dbReference type="OMA" id="IRDPNWL"/>